<organism evidence="1 2">
    <name type="scientific">Scleroderma citrinum Foug A</name>
    <dbReference type="NCBI Taxonomy" id="1036808"/>
    <lineage>
        <taxon>Eukaryota</taxon>
        <taxon>Fungi</taxon>
        <taxon>Dikarya</taxon>
        <taxon>Basidiomycota</taxon>
        <taxon>Agaricomycotina</taxon>
        <taxon>Agaricomycetes</taxon>
        <taxon>Agaricomycetidae</taxon>
        <taxon>Boletales</taxon>
        <taxon>Sclerodermatineae</taxon>
        <taxon>Sclerodermataceae</taxon>
        <taxon>Scleroderma</taxon>
    </lineage>
</organism>
<gene>
    <name evidence="1" type="ORF">SCLCIDRAFT_1210361</name>
</gene>
<dbReference type="InParanoid" id="A0A0C3E3C9"/>
<keyword evidence="2" id="KW-1185">Reference proteome</keyword>
<reference evidence="2" key="2">
    <citation type="submission" date="2015-01" db="EMBL/GenBank/DDBJ databases">
        <title>Evolutionary Origins and Diversification of the Mycorrhizal Mutualists.</title>
        <authorList>
            <consortium name="DOE Joint Genome Institute"/>
            <consortium name="Mycorrhizal Genomics Consortium"/>
            <person name="Kohler A."/>
            <person name="Kuo A."/>
            <person name="Nagy L.G."/>
            <person name="Floudas D."/>
            <person name="Copeland A."/>
            <person name="Barry K.W."/>
            <person name="Cichocki N."/>
            <person name="Veneault-Fourrey C."/>
            <person name="LaButti K."/>
            <person name="Lindquist E.A."/>
            <person name="Lipzen A."/>
            <person name="Lundell T."/>
            <person name="Morin E."/>
            <person name="Murat C."/>
            <person name="Riley R."/>
            <person name="Ohm R."/>
            <person name="Sun H."/>
            <person name="Tunlid A."/>
            <person name="Henrissat B."/>
            <person name="Grigoriev I.V."/>
            <person name="Hibbett D.S."/>
            <person name="Martin F."/>
        </authorList>
    </citation>
    <scope>NUCLEOTIDE SEQUENCE [LARGE SCALE GENOMIC DNA]</scope>
    <source>
        <strain evidence="2">Foug A</strain>
    </source>
</reference>
<sequence>MYIGVLELFIAGSVPPMSLPSKPLDEIQLLIYDFDTKPVVHFDGNIGYITLHSELASMIPDATSFGINIPHNDKGNVRHIDEGCINQGQVEPPRQADREQFKTLSEESKDRDYEFACEILEGGHPCGHSMTFNSCKEHVAEFHSIPKSGSVSCPWASCTKASSRKNLDRHIKTKHLGFKRLIRPKEGARPAV</sequence>
<evidence type="ECO:0000313" key="2">
    <source>
        <dbReference type="Proteomes" id="UP000053989"/>
    </source>
</evidence>
<accession>A0A0C3E3C9</accession>
<protein>
    <submittedName>
        <fullName evidence="1">Uncharacterized protein</fullName>
    </submittedName>
</protein>
<dbReference type="Proteomes" id="UP000053989">
    <property type="component" value="Unassembled WGS sequence"/>
</dbReference>
<proteinExistence type="predicted"/>
<dbReference type="AlphaFoldDB" id="A0A0C3E3C9"/>
<name>A0A0C3E3C9_9AGAM</name>
<evidence type="ECO:0000313" key="1">
    <source>
        <dbReference type="EMBL" id="KIM67315.1"/>
    </source>
</evidence>
<reference evidence="1 2" key="1">
    <citation type="submission" date="2014-04" db="EMBL/GenBank/DDBJ databases">
        <authorList>
            <consortium name="DOE Joint Genome Institute"/>
            <person name="Kuo A."/>
            <person name="Kohler A."/>
            <person name="Nagy L.G."/>
            <person name="Floudas D."/>
            <person name="Copeland A."/>
            <person name="Barry K.W."/>
            <person name="Cichocki N."/>
            <person name="Veneault-Fourrey C."/>
            <person name="LaButti K."/>
            <person name="Lindquist E.A."/>
            <person name="Lipzen A."/>
            <person name="Lundell T."/>
            <person name="Morin E."/>
            <person name="Murat C."/>
            <person name="Sun H."/>
            <person name="Tunlid A."/>
            <person name="Henrissat B."/>
            <person name="Grigoriev I.V."/>
            <person name="Hibbett D.S."/>
            <person name="Martin F."/>
            <person name="Nordberg H.P."/>
            <person name="Cantor M.N."/>
            <person name="Hua S.X."/>
        </authorList>
    </citation>
    <scope>NUCLEOTIDE SEQUENCE [LARGE SCALE GENOMIC DNA]</scope>
    <source>
        <strain evidence="1 2">Foug A</strain>
    </source>
</reference>
<dbReference type="HOGENOM" id="CLU_1563786_0_0_1"/>
<dbReference type="EMBL" id="KN822013">
    <property type="protein sequence ID" value="KIM67315.1"/>
    <property type="molecule type" value="Genomic_DNA"/>
</dbReference>